<protein>
    <submittedName>
        <fullName evidence="2">Uncharacterized protein</fullName>
    </submittedName>
</protein>
<name>A0ABU1GA56_9GAMM</name>
<evidence type="ECO:0000313" key="2">
    <source>
        <dbReference type="EMBL" id="MDR5874382.1"/>
    </source>
</evidence>
<feature type="compositionally biased region" description="Polar residues" evidence="1">
    <location>
        <begin position="68"/>
        <end position="78"/>
    </location>
</feature>
<evidence type="ECO:0000256" key="1">
    <source>
        <dbReference type="SAM" id="MobiDB-lite"/>
    </source>
</evidence>
<accession>A0ABU1GA56</accession>
<evidence type="ECO:0000313" key="3">
    <source>
        <dbReference type="Proteomes" id="UP001269267"/>
    </source>
</evidence>
<sequence length="89" mass="9712">MSQIRITMEGTEGAAFSARWKVTHEGETTEHVEENGRVPAEFSYEGEALEGTVTLLSDGDRLEVDIQKGTNRSRSSTQGKGGTLTVLIR</sequence>
<dbReference type="EMBL" id="JARWAI010000003">
    <property type="protein sequence ID" value="MDR5874382.1"/>
    <property type="molecule type" value="Genomic_DNA"/>
</dbReference>
<proteinExistence type="predicted"/>
<feature type="region of interest" description="Disordered" evidence="1">
    <location>
        <begin position="68"/>
        <end position="89"/>
    </location>
</feature>
<gene>
    <name evidence="2" type="ORF">QC815_05535</name>
</gene>
<reference evidence="2 3" key="1">
    <citation type="submission" date="2023-04" db="EMBL/GenBank/DDBJ databases">
        <title>A long-awaited taxogenomic arrangement of the family Halomonadaceae.</title>
        <authorList>
            <person name="De La Haba R."/>
            <person name="Chuvochina M."/>
            <person name="Wittouck S."/>
            <person name="Arahal D.R."/>
            <person name="Sanchez-Porro C."/>
            <person name="Hugenholtz P."/>
            <person name="Ventosa A."/>
        </authorList>
    </citation>
    <scope>NUCLEOTIDE SEQUENCE [LARGE SCALE GENOMIC DNA]</scope>
    <source>
        <strain evidence="2 3">DSM 18042</strain>
    </source>
</reference>
<comment type="caution">
    <text evidence="2">The sequence shown here is derived from an EMBL/GenBank/DDBJ whole genome shotgun (WGS) entry which is preliminary data.</text>
</comment>
<organism evidence="2 3">
    <name type="scientific">Vreelandella gomseomensis</name>
    <dbReference type="NCBI Taxonomy" id="370766"/>
    <lineage>
        <taxon>Bacteria</taxon>
        <taxon>Pseudomonadati</taxon>
        <taxon>Pseudomonadota</taxon>
        <taxon>Gammaproteobacteria</taxon>
        <taxon>Oceanospirillales</taxon>
        <taxon>Halomonadaceae</taxon>
        <taxon>Vreelandella</taxon>
    </lineage>
</organism>
<keyword evidence="3" id="KW-1185">Reference proteome</keyword>
<dbReference type="RefSeq" id="WP_230445414.1">
    <property type="nucleotide sequence ID" value="NZ_JARWAI010000003.1"/>
</dbReference>
<dbReference type="Proteomes" id="UP001269267">
    <property type="component" value="Unassembled WGS sequence"/>
</dbReference>